<dbReference type="STRING" id="1774969.AUC69_12525"/>
<dbReference type="AlphaFoldDB" id="A0A1E3VV80"/>
<feature type="transmembrane region" description="Helical" evidence="1">
    <location>
        <begin position="46"/>
        <end position="67"/>
    </location>
</feature>
<name>A0A1E3VV80_9HYPH</name>
<gene>
    <name evidence="2" type="ORF">AUC69_12525</name>
</gene>
<dbReference type="Proteomes" id="UP000094472">
    <property type="component" value="Unassembled WGS sequence"/>
</dbReference>
<evidence type="ECO:0000256" key="1">
    <source>
        <dbReference type="SAM" id="Phobius"/>
    </source>
</evidence>
<sequence>MGQNTMSGTMAFFYTMAPTLTANILTVTLVYCFAKIAQKERRAEENGLGTYMGLIAMVFVFVLYGLYTWGLWAE</sequence>
<evidence type="ECO:0000313" key="2">
    <source>
        <dbReference type="EMBL" id="ODR97427.1"/>
    </source>
</evidence>
<evidence type="ECO:0000313" key="3">
    <source>
        <dbReference type="Proteomes" id="UP000094472"/>
    </source>
</evidence>
<keyword evidence="1" id="KW-1133">Transmembrane helix</keyword>
<dbReference type="EMBL" id="LPWF01000026">
    <property type="protein sequence ID" value="ODR97427.1"/>
    <property type="molecule type" value="Genomic_DNA"/>
</dbReference>
<comment type="caution">
    <text evidence="2">The sequence shown here is derived from an EMBL/GenBank/DDBJ whole genome shotgun (WGS) entry which is preliminary data.</text>
</comment>
<protein>
    <submittedName>
        <fullName evidence="2">Uncharacterized protein</fullName>
    </submittedName>
</protein>
<reference evidence="2 3" key="1">
    <citation type="journal article" date="2016" name="Environ. Microbiol.">
        <title>New Methyloceanibacter diversity from North Sea sediments includes methanotroph containing solely the soluble methane monooxygenase.</title>
        <authorList>
            <person name="Vekeman B."/>
            <person name="Kerckhof F.M."/>
            <person name="Cremers G."/>
            <person name="de Vos P."/>
            <person name="Vandamme P."/>
            <person name="Boon N."/>
            <person name="Op den Camp H.J."/>
            <person name="Heylen K."/>
        </authorList>
    </citation>
    <scope>NUCLEOTIDE SEQUENCE [LARGE SCALE GENOMIC DNA]</scope>
    <source>
        <strain evidence="2 3">R-67175</strain>
    </source>
</reference>
<accession>A0A1E3VV80</accession>
<feature type="transmembrane region" description="Helical" evidence="1">
    <location>
        <begin position="12"/>
        <end position="34"/>
    </location>
</feature>
<keyword evidence="1" id="KW-0472">Membrane</keyword>
<keyword evidence="3" id="KW-1185">Reference proteome</keyword>
<proteinExistence type="predicted"/>
<keyword evidence="1" id="KW-0812">Transmembrane</keyword>
<organism evidence="2 3">
    <name type="scientific">Methyloceanibacter superfactus</name>
    <dbReference type="NCBI Taxonomy" id="1774969"/>
    <lineage>
        <taxon>Bacteria</taxon>
        <taxon>Pseudomonadati</taxon>
        <taxon>Pseudomonadota</taxon>
        <taxon>Alphaproteobacteria</taxon>
        <taxon>Hyphomicrobiales</taxon>
        <taxon>Hyphomicrobiaceae</taxon>
        <taxon>Methyloceanibacter</taxon>
    </lineage>
</organism>